<proteinExistence type="predicted"/>
<evidence type="ECO:0000313" key="1">
    <source>
        <dbReference type="EMBL" id="KYN22535.1"/>
    </source>
</evidence>
<protein>
    <submittedName>
        <fullName evidence="1">Uncharacterized protein</fullName>
    </submittedName>
</protein>
<dbReference type="Proteomes" id="UP000078492">
    <property type="component" value="Unassembled WGS sequence"/>
</dbReference>
<evidence type="ECO:0000313" key="2">
    <source>
        <dbReference type="Proteomes" id="UP000078492"/>
    </source>
</evidence>
<sequence>MNVFWLHSARITAAIKLRVQEATIYVHLTHEEHLWEPKVRRSKAKKLSLLYARVPIANTLSPTEVIACLVRTRSYIRLRNINMQI</sequence>
<gene>
    <name evidence="1" type="ORF">ALC57_05061</name>
</gene>
<name>A0A151JC52_9HYME</name>
<dbReference type="EMBL" id="KQ979122">
    <property type="protein sequence ID" value="KYN22535.1"/>
    <property type="molecule type" value="Genomic_DNA"/>
</dbReference>
<accession>A0A151JC52</accession>
<keyword evidence="2" id="KW-1185">Reference proteome</keyword>
<organism evidence="1 2">
    <name type="scientific">Trachymyrmex cornetzi</name>
    <dbReference type="NCBI Taxonomy" id="471704"/>
    <lineage>
        <taxon>Eukaryota</taxon>
        <taxon>Metazoa</taxon>
        <taxon>Ecdysozoa</taxon>
        <taxon>Arthropoda</taxon>
        <taxon>Hexapoda</taxon>
        <taxon>Insecta</taxon>
        <taxon>Pterygota</taxon>
        <taxon>Neoptera</taxon>
        <taxon>Endopterygota</taxon>
        <taxon>Hymenoptera</taxon>
        <taxon>Apocrita</taxon>
        <taxon>Aculeata</taxon>
        <taxon>Formicoidea</taxon>
        <taxon>Formicidae</taxon>
        <taxon>Myrmicinae</taxon>
        <taxon>Trachymyrmex</taxon>
    </lineage>
</organism>
<dbReference type="AlphaFoldDB" id="A0A151JC52"/>
<reference evidence="1 2" key="1">
    <citation type="submission" date="2015-09" db="EMBL/GenBank/DDBJ databases">
        <title>Trachymyrmex cornetzi WGS genome.</title>
        <authorList>
            <person name="Nygaard S."/>
            <person name="Hu H."/>
            <person name="Boomsma J."/>
            <person name="Zhang G."/>
        </authorList>
    </citation>
    <scope>NUCLEOTIDE SEQUENCE [LARGE SCALE GENOMIC DNA]</scope>
    <source>
        <strain evidence="1">Tcor2-1</strain>
        <tissue evidence="1">Whole body</tissue>
    </source>
</reference>